<reference evidence="2" key="1">
    <citation type="submission" date="2020-06" db="EMBL/GenBank/DDBJ databases">
        <title>Nostoc edaphicum CCNP1411 genome.</title>
        <authorList>
            <person name="Fidor A."/>
            <person name="Grabski M."/>
            <person name="Gawor J."/>
            <person name="Gromadka R."/>
            <person name="Wegrzyn G."/>
            <person name="Mazur-Marzec H."/>
        </authorList>
    </citation>
    <scope>NUCLEOTIDE SEQUENCE [LARGE SCALE GENOMIC DNA]</scope>
    <source>
        <strain evidence="2">CCNP1411</strain>
    </source>
</reference>
<organism evidence="1 2">
    <name type="scientific">Nostoc edaphicum CCNP1411</name>
    <dbReference type="NCBI Taxonomy" id="1472755"/>
    <lineage>
        <taxon>Bacteria</taxon>
        <taxon>Bacillati</taxon>
        <taxon>Cyanobacteriota</taxon>
        <taxon>Cyanophyceae</taxon>
        <taxon>Nostocales</taxon>
        <taxon>Nostocaceae</taxon>
        <taxon>Nostoc</taxon>
    </lineage>
</organism>
<dbReference type="KEGG" id="ned:HUN01_23215"/>
<evidence type="ECO:0000313" key="1">
    <source>
        <dbReference type="EMBL" id="QMS90349.1"/>
    </source>
</evidence>
<accession>A0A7D7LH80</accession>
<dbReference type="RefSeq" id="WP_181928166.1">
    <property type="nucleotide sequence ID" value="NZ_CP054698.1"/>
</dbReference>
<sequence>MANGKSLVVSGKIKNSTHKGMKFLGIGNGAWGRSYQCPMPNAQCPKRRGDYPSTDTWGWSFPSLSINHN</sequence>
<evidence type="ECO:0000313" key="2">
    <source>
        <dbReference type="Proteomes" id="UP000514713"/>
    </source>
</evidence>
<proteinExistence type="predicted"/>
<dbReference type="AlphaFoldDB" id="A0A7D7LH80"/>
<dbReference type="Proteomes" id="UP000514713">
    <property type="component" value="Chromosome"/>
</dbReference>
<keyword evidence="2" id="KW-1185">Reference proteome</keyword>
<protein>
    <submittedName>
        <fullName evidence="1">Uncharacterized protein</fullName>
    </submittedName>
</protein>
<gene>
    <name evidence="1" type="ORF">HUN01_23215</name>
</gene>
<dbReference type="EMBL" id="CP054698">
    <property type="protein sequence ID" value="QMS90349.1"/>
    <property type="molecule type" value="Genomic_DNA"/>
</dbReference>
<name>A0A7D7LH80_9NOSO</name>